<dbReference type="RefSeq" id="WP_185140844.1">
    <property type="nucleotide sequence ID" value="NZ_JACJVP010000001.1"/>
</dbReference>
<accession>A0A7X0RN77</accession>
<gene>
    <name evidence="1" type="ORF">H7C19_01925</name>
</gene>
<keyword evidence="2" id="KW-1185">Reference proteome</keyword>
<name>A0A7X0RN77_9BACL</name>
<comment type="caution">
    <text evidence="1">The sequence shown here is derived from an EMBL/GenBank/DDBJ whole genome shotgun (WGS) entry which is preliminary data.</text>
</comment>
<sequence length="63" mass="7007">MNVFAMEQLMMDQKAEIENQARHAWKWASLHHAVKTVIPNPNFEAKPVVLQVNPAAACCAACC</sequence>
<proteinExistence type="predicted"/>
<organism evidence="1 2">
    <name type="scientific">Cohnella nanjingensis</name>
    <dbReference type="NCBI Taxonomy" id="1387779"/>
    <lineage>
        <taxon>Bacteria</taxon>
        <taxon>Bacillati</taxon>
        <taxon>Bacillota</taxon>
        <taxon>Bacilli</taxon>
        <taxon>Bacillales</taxon>
        <taxon>Paenibacillaceae</taxon>
        <taxon>Cohnella</taxon>
    </lineage>
</organism>
<evidence type="ECO:0000313" key="1">
    <source>
        <dbReference type="EMBL" id="MBB6669436.1"/>
    </source>
</evidence>
<dbReference type="AlphaFoldDB" id="A0A7X0RN77"/>
<dbReference type="Proteomes" id="UP000547209">
    <property type="component" value="Unassembled WGS sequence"/>
</dbReference>
<evidence type="ECO:0000313" key="2">
    <source>
        <dbReference type="Proteomes" id="UP000547209"/>
    </source>
</evidence>
<dbReference type="EMBL" id="JACJVP010000001">
    <property type="protein sequence ID" value="MBB6669436.1"/>
    <property type="molecule type" value="Genomic_DNA"/>
</dbReference>
<protein>
    <submittedName>
        <fullName evidence="1">Uncharacterized protein</fullName>
    </submittedName>
</protein>
<reference evidence="1 2" key="1">
    <citation type="submission" date="2020-08" db="EMBL/GenBank/DDBJ databases">
        <title>Cohnella phylogeny.</title>
        <authorList>
            <person name="Dunlap C."/>
        </authorList>
    </citation>
    <scope>NUCLEOTIDE SEQUENCE [LARGE SCALE GENOMIC DNA]</scope>
    <source>
        <strain evidence="1 2">DSM 28246</strain>
    </source>
</reference>